<accession>A0A5N0DN81</accession>
<evidence type="ECO:0000313" key="3">
    <source>
        <dbReference type="Proteomes" id="UP000323876"/>
    </source>
</evidence>
<keyword evidence="1" id="KW-1133">Transmembrane helix</keyword>
<organism evidence="2 3">
    <name type="scientific">Nocardia colli</name>
    <dbReference type="NCBI Taxonomy" id="2545717"/>
    <lineage>
        <taxon>Bacteria</taxon>
        <taxon>Bacillati</taxon>
        <taxon>Actinomycetota</taxon>
        <taxon>Actinomycetes</taxon>
        <taxon>Mycobacteriales</taxon>
        <taxon>Nocardiaceae</taxon>
        <taxon>Nocardia</taxon>
    </lineage>
</organism>
<feature type="transmembrane region" description="Helical" evidence="1">
    <location>
        <begin position="14"/>
        <end position="37"/>
    </location>
</feature>
<keyword evidence="3" id="KW-1185">Reference proteome</keyword>
<dbReference type="EMBL" id="VXLC01000047">
    <property type="protein sequence ID" value="KAA8877484.1"/>
    <property type="molecule type" value="Genomic_DNA"/>
</dbReference>
<comment type="caution">
    <text evidence="2">The sequence shown here is derived from an EMBL/GenBank/DDBJ whole genome shotgun (WGS) entry which is preliminary data.</text>
</comment>
<dbReference type="OrthoDB" id="4524565at2"/>
<dbReference type="AlphaFoldDB" id="A0A5N0DN81"/>
<keyword evidence="1" id="KW-0812">Transmembrane</keyword>
<proteinExistence type="predicted"/>
<keyword evidence="1" id="KW-0472">Membrane</keyword>
<name>A0A5N0DN81_9NOCA</name>
<reference evidence="2 3" key="1">
    <citation type="submission" date="2019-09" db="EMBL/GenBank/DDBJ databases">
        <authorList>
            <person name="Wang X."/>
        </authorList>
    </citation>
    <scope>NUCLEOTIDE SEQUENCE [LARGE SCALE GENOMIC DNA]</scope>
    <source>
        <strain evidence="2 3">CICC 11023</strain>
    </source>
</reference>
<evidence type="ECO:0000256" key="1">
    <source>
        <dbReference type="SAM" id="Phobius"/>
    </source>
</evidence>
<sequence>MLDTTPRPAGRRKWVLLALASVLVLVGSLLTGGYFLLRPEPIALAVGDCVSLDVTGPVEYGCADGKALYRITARESVVWPLESACMKYPDVTKAVGDVPSANPGVVLCLTPTRFNTSDPGALQAGDCIEVTGAGDTVNRIPCAVNKETKVLSTELHRQVPVTDQACRDQPQARQAFAQPSLGGRAIVLCTFITDPQNIDSAQVNDCTNQDLRKIVRCDSREANYRVLTVRALHQRPAKPQCPEVFGANAFSMTHNEKTDLVLTICLGPSDDNAVLYSKVGDCVVSGGTGPADRSRRADCADPATTHKVIDRHESNDGNCPATSPAWITFDPGVTNGLTICLARK</sequence>
<gene>
    <name evidence="2" type="ORF">F3087_44115</name>
</gene>
<dbReference type="Proteomes" id="UP000323876">
    <property type="component" value="Unassembled WGS sequence"/>
</dbReference>
<evidence type="ECO:0000313" key="2">
    <source>
        <dbReference type="EMBL" id="KAA8877484.1"/>
    </source>
</evidence>
<protein>
    <submittedName>
        <fullName evidence="2">Uncharacterized protein</fullName>
    </submittedName>
</protein>
<dbReference type="RefSeq" id="WP_150408167.1">
    <property type="nucleotide sequence ID" value="NZ_VXLC01000047.1"/>
</dbReference>